<dbReference type="HOGENOM" id="CLU_2243054_0_0_1"/>
<dbReference type="EMBL" id="KI300252">
    <property type="protein sequence ID" value="ERZ96649.1"/>
    <property type="molecule type" value="Genomic_DNA"/>
</dbReference>
<name>U9SL90_RHIID</name>
<feature type="non-terminal residue" evidence="2">
    <location>
        <position position="1"/>
    </location>
</feature>
<reference evidence="2" key="1">
    <citation type="submission" date="2013-07" db="EMBL/GenBank/DDBJ databases">
        <title>The genome of an arbuscular mycorrhizal fungus provides insights into the evolution of the oldest plant symbiosis.</title>
        <authorList>
            <consortium name="DOE Joint Genome Institute"/>
            <person name="Tisserant E."/>
            <person name="Malbreil M."/>
            <person name="Kuo A."/>
            <person name="Kohler A."/>
            <person name="Symeonidi A."/>
            <person name="Balestrini R."/>
            <person name="Charron P."/>
            <person name="Duensing N."/>
            <person name="Frei-dit-Frey N."/>
            <person name="Gianinazzi-Pearson V."/>
            <person name="Gilbert B."/>
            <person name="Handa Y."/>
            <person name="Hijri M."/>
            <person name="Kaul R."/>
            <person name="Kawaguchi M."/>
            <person name="Krajinski F."/>
            <person name="Lammers P."/>
            <person name="Lapierre D."/>
            <person name="Masclaux F.G."/>
            <person name="Murat C."/>
            <person name="Morin E."/>
            <person name="Ndikumana S."/>
            <person name="Pagni M."/>
            <person name="Petitpierre D."/>
            <person name="Requena N."/>
            <person name="Rosikiewicz P."/>
            <person name="Riley R."/>
            <person name="Saito K."/>
            <person name="San Clemente H."/>
            <person name="Shapiro H."/>
            <person name="van Tuinen D."/>
            <person name="Becard G."/>
            <person name="Bonfante P."/>
            <person name="Paszkowski U."/>
            <person name="Shachar-Hill Y."/>
            <person name="Young J.P."/>
            <person name="Sanders I.R."/>
            <person name="Henrissat B."/>
            <person name="Rensing S.A."/>
            <person name="Grigoriev I.V."/>
            <person name="Corradi N."/>
            <person name="Roux C."/>
            <person name="Martin F."/>
        </authorList>
    </citation>
    <scope>NUCLEOTIDE SEQUENCE</scope>
    <source>
        <strain evidence="2">DAOM 197198</strain>
    </source>
</reference>
<feature type="transmembrane region" description="Helical" evidence="1">
    <location>
        <begin position="52"/>
        <end position="70"/>
    </location>
</feature>
<protein>
    <submittedName>
        <fullName evidence="2">Uncharacterized protein</fullName>
    </submittedName>
</protein>
<proteinExistence type="predicted"/>
<feature type="transmembrane region" description="Helical" evidence="1">
    <location>
        <begin position="22"/>
        <end position="40"/>
    </location>
</feature>
<organism evidence="2">
    <name type="scientific">Rhizophagus irregularis (strain DAOM 181602 / DAOM 197198 / MUCL 43194)</name>
    <name type="common">Arbuscular mycorrhizal fungus</name>
    <name type="synonym">Glomus intraradices</name>
    <dbReference type="NCBI Taxonomy" id="747089"/>
    <lineage>
        <taxon>Eukaryota</taxon>
        <taxon>Fungi</taxon>
        <taxon>Fungi incertae sedis</taxon>
        <taxon>Mucoromycota</taxon>
        <taxon>Glomeromycotina</taxon>
        <taxon>Glomeromycetes</taxon>
        <taxon>Glomerales</taxon>
        <taxon>Glomeraceae</taxon>
        <taxon>Rhizophagus</taxon>
    </lineage>
</organism>
<keyword evidence="1" id="KW-0812">Transmembrane</keyword>
<evidence type="ECO:0000256" key="1">
    <source>
        <dbReference type="SAM" id="Phobius"/>
    </source>
</evidence>
<evidence type="ECO:0000313" key="2">
    <source>
        <dbReference type="EMBL" id="ERZ96649.1"/>
    </source>
</evidence>
<gene>
    <name evidence="2" type="ORF">GLOINDRAFT_12385</name>
</gene>
<dbReference type="AlphaFoldDB" id="U9SL90"/>
<accession>U9SL90</accession>
<keyword evidence="1" id="KW-1133">Transmembrane helix</keyword>
<sequence length="105" mass="12551">FSAFSVVYFKGFHLFGHPFRRFSPFWSSISEVPAFLVIYFEDKKTEKFILNFDKTLILTFITFFVGFSLSDHCFESFCLFCRTFQRFKYFGLVKFEMTVKVLSGY</sequence>
<keyword evidence="1" id="KW-0472">Membrane</keyword>